<evidence type="ECO:0000256" key="3">
    <source>
        <dbReference type="ARBA" id="ARBA00022692"/>
    </source>
</evidence>
<keyword evidence="9" id="KW-0560">Oxidoreductase</keyword>
<dbReference type="GO" id="GO:0015990">
    <property type="term" value="P:electron transport coupled proton transport"/>
    <property type="evidence" value="ECO:0007669"/>
    <property type="project" value="TreeGrafter"/>
</dbReference>
<sequence>MQLMLLLLVPFLMAVLVFLSPLKEKKLKLTSFAFSLFPLLWLIVFGQKALHSSLKVSWIPSLGLDFYLAIDSLSLVFLLLTAIVIPLSLLSTPSGNKEMDSPFFFGLVLLLEGLLIGFFLARDLLLFTLFFEAMLFPLFLIISLWGGGKKEEAAFQFILYMIAGSCLMIAAIVALYFASLAALGSGTFDMDKLAGIGSTLPHATWLFAIFLLAFAVKTPLFPFHGWLPAAYTEAPFAGSILLAAILSKGGIYGLMRVGLEIFPKQLQEASPVLLSLAIIGVLWGGLTAWAQSDFKRLIAYSSFSHVNFVLAGLFVFNPEAISGSILQAFNHGITITGMFLAGGWLAERIGRTTIGLESGLAKYMPMLAWLTLFFALSSVALPGTNNFVGELIILYGLFLKSHGAAFILGLSIILSAMYMLGWIQRSFFSTPSLFKNGWLDIGKKELALAAPLIFVILLVGIYPSPMLKLTDEASKMVSSSRTMEKR</sequence>
<feature type="transmembrane region" description="Helical" evidence="7">
    <location>
        <begin position="297"/>
        <end position="316"/>
    </location>
</feature>
<feature type="transmembrane region" description="Helical" evidence="7">
    <location>
        <begin position="272"/>
        <end position="290"/>
    </location>
</feature>
<comment type="similarity">
    <text evidence="2">Belongs to the complex I subunit 4 family.</text>
</comment>
<dbReference type="GO" id="GO:0012505">
    <property type="term" value="C:endomembrane system"/>
    <property type="evidence" value="ECO:0007669"/>
    <property type="project" value="UniProtKB-SubCell"/>
</dbReference>
<dbReference type="GO" id="GO:0042773">
    <property type="term" value="P:ATP synthesis coupled electron transport"/>
    <property type="evidence" value="ECO:0007669"/>
    <property type="project" value="InterPro"/>
</dbReference>
<feature type="transmembrane region" description="Helical" evidence="7">
    <location>
        <begin position="234"/>
        <end position="252"/>
    </location>
</feature>
<dbReference type="PANTHER" id="PTHR43507">
    <property type="entry name" value="NADH-UBIQUINONE OXIDOREDUCTASE CHAIN 4"/>
    <property type="match status" value="1"/>
</dbReference>
<dbReference type="EC" id="1.6.5.11" evidence="9"/>
<evidence type="ECO:0000256" key="5">
    <source>
        <dbReference type="ARBA" id="ARBA00023136"/>
    </source>
</evidence>
<evidence type="ECO:0000256" key="2">
    <source>
        <dbReference type="ARBA" id="ARBA00009025"/>
    </source>
</evidence>
<feature type="transmembrane region" description="Helical" evidence="7">
    <location>
        <begin position="157"/>
        <end position="183"/>
    </location>
</feature>
<dbReference type="InterPro" id="IPR003918">
    <property type="entry name" value="NADH_UbQ_OxRdtase"/>
</dbReference>
<dbReference type="Proteomes" id="UP000220251">
    <property type="component" value="Unassembled WGS sequence"/>
</dbReference>
<evidence type="ECO:0000313" key="10">
    <source>
        <dbReference type="Proteomes" id="UP000220251"/>
    </source>
</evidence>
<keyword evidence="4 7" id="KW-1133">Transmembrane helix</keyword>
<dbReference type="GO" id="GO:0003954">
    <property type="term" value="F:NADH dehydrogenase activity"/>
    <property type="evidence" value="ECO:0007669"/>
    <property type="project" value="TreeGrafter"/>
</dbReference>
<evidence type="ECO:0000259" key="8">
    <source>
        <dbReference type="Pfam" id="PF00361"/>
    </source>
</evidence>
<feature type="transmembrane region" description="Helical" evidence="7">
    <location>
        <begin position="126"/>
        <end position="145"/>
    </location>
</feature>
<dbReference type="PANTHER" id="PTHR43507:SF1">
    <property type="entry name" value="NADH-UBIQUINONE OXIDOREDUCTASE CHAIN 4"/>
    <property type="match status" value="1"/>
</dbReference>
<dbReference type="InterPro" id="IPR010227">
    <property type="entry name" value="NADH_Q_OxRdtase_chainM/4"/>
</dbReference>
<gene>
    <name evidence="9" type="primary">nuoM</name>
    <name evidence="9" type="ORF">ELAC_1626</name>
</gene>
<accession>A0A0H5DT22</accession>
<feature type="transmembrane region" description="Helical" evidence="7">
    <location>
        <begin position="445"/>
        <end position="462"/>
    </location>
</feature>
<evidence type="ECO:0000256" key="6">
    <source>
        <dbReference type="RuleBase" id="RU000320"/>
    </source>
</evidence>
<dbReference type="GO" id="GO:0008137">
    <property type="term" value="F:NADH dehydrogenase (ubiquinone) activity"/>
    <property type="evidence" value="ECO:0007669"/>
    <property type="project" value="InterPro"/>
</dbReference>
<dbReference type="RefSeq" id="WP_239414451.1">
    <property type="nucleotide sequence ID" value="NZ_CWGJ01000025.1"/>
</dbReference>
<feature type="transmembrane region" description="Helical" evidence="7">
    <location>
        <begin position="404"/>
        <end position="424"/>
    </location>
</feature>
<dbReference type="GO" id="GO:0016020">
    <property type="term" value="C:membrane"/>
    <property type="evidence" value="ECO:0007669"/>
    <property type="project" value="UniProtKB-SubCell"/>
</dbReference>
<dbReference type="EMBL" id="CWGJ01000025">
    <property type="protein sequence ID" value="CRX38954.1"/>
    <property type="molecule type" value="Genomic_DNA"/>
</dbReference>
<feature type="transmembrane region" description="Helical" evidence="7">
    <location>
        <begin position="203"/>
        <end position="222"/>
    </location>
</feature>
<feature type="transmembrane region" description="Helical" evidence="7">
    <location>
        <begin position="328"/>
        <end position="346"/>
    </location>
</feature>
<dbReference type="NCBIfam" id="TIGR01972">
    <property type="entry name" value="NDH_I_M"/>
    <property type="match status" value="1"/>
</dbReference>
<proteinExistence type="inferred from homology"/>
<feature type="transmembrane region" description="Helical" evidence="7">
    <location>
        <begin position="367"/>
        <end position="384"/>
    </location>
</feature>
<feature type="transmembrane region" description="Helical" evidence="7">
    <location>
        <begin position="29"/>
        <end position="46"/>
    </location>
</feature>
<feature type="transmembrane region" description="Helical" evidence="7">
    <location>
        <begin position="6"/>
        <end position="22"/>
    </location>
</feature>
<keyword evidence="5 7" id="KW-0472">Membrane</keyword>
<organism evidence="9 10">
    <name type="scientific">Estrella lausannensis</name>
    <dbReference type="NCBI Taxonomy" id="483423"/>
    <lineage>
        <taxon>Bacteria</taxon>
        <taxon>Pseudomonadati</taxon>
        <taxon>Chlamydiota</taxon>
        <taxon>Chlamydiia</taxon>
        <taxon>Parachlamydiales</taxon>
        <taxon>Candidatus Criblamydiaceae</taxon>
        <taxon>Estrella</taxon>
    </lineage>
</organism>
<protein>
    <submittedName>
        <fullName evidence="9">NADH-quinone oxidoreductase subunit M</fullName>
        <ecNumber evidence="9">1.6.5.11</ecNumber>
    </submittedName>
</protein>
<dbReference type="InterPro" id="IPR001750">
    <property type="entry name" value="ND/Mrp_TM"/>
</dbReference>
<feature type="transmembrane region" description="Helical" evidence="7">
    <location>
        <begin position="102"/>
        <end position="120"/>
    </location>
</feature>
<reference evidence="10" key="1">
    <citation type="submission" date="2015-06" db="EMBL/GenBank/DDBJ databases">
        <authorList>
            <person name="Bertelli C."/>
        </authorList>
    </citation>
    <scope>NUCLEOTIDE SEQUENCE [LARGE SCALE GENOMIC DNA]</scope>
    <source>
        <strain evidence="10">CRIB-30</strain>
    </source>
</reference>
<dbReference type="PRINTS" id="PR01437">
    <property type="entry name" value="NUOXDRDTASE4"/>
</dbReference>
<feature type="transmembrane region" description="Helical" evidence="7">
    <location>
        <begin position="66"/>
        <end position="90"/>
    </location>
</feature>
<keyword evidence="10" id="KW-1185">Reference proteome</keyword>
<dbReference type="AlphaFoldDB" id="A0A0H5DT22"/>
<evidence type="ECO:0000256" key="7">
    <source>
        <dbReference type="SAM" id="Phobius"/>
    </source>
</evidence>
<keyword evidence="3 6" id="KW-0812">Transmembrane</keyword>
<evidence type="ECO:0000313" key="9">
    <source>
        <dbReference type="EMBL" id="CRX38954.1"/>
    </source>
</evidence>
<feature type="domain" description="NADH:quinone oxidoreductase/Mrp antiporter transmembrane" evidence="8">
    <location>
        <begin position="121"/>
        <end position="409"/>
    </location>
</feature>
<evidence type="ECO:0000256" key="1">
    <source>
        <dbReference type="ARBA" id="ARBA00004127"/>
    </source>
</evidence>
<dbReference type="GO" id="GO:0048039">
    <property type="term" value="F:ubiquinone binding"/>
    <property type="evidence" value="ECO:0007669"/>
    <property type="project" value="TreeGrafter"/>
</dbReference>
<comment type="subcellular location">
    <subcellularLocation>
        <location evidence="1">Endomembrane system</location>
        <topology evidence="1">Multi-pass membrane protein</topology>
    </subcellularLocation>
    <subcellularLocation>
        <location evidence="6">Membrane</location>
        <topology evidence="6">Multi-pass membrane protein</topology>
    </subcellularLocation>
</comment>
<name>A0A0H5DT22_9BACT</name>
<dbReference type="Pfam" id="PF00361">
    <property type="entry name" value="Proton_antipo_M"/>
    <property type="match status" value="1"/>
</dbReference>
<evidence type="ECO:0000256" key="4">
    <source>
        <dbReference type="ARBA" id="ARBA00022989"/>
    </source>
</evidence>